<dbReference type="GO" id="GO:0006508">
    <property type="term" value="P:proteolysis"/>
    <property type="evidence" value="ECO:0007669"/>
    <property type="project" value="UniProtKB-KW"/>
</dbReference>
<keyword evidence="3 5" id="KW-0378">Hydrolase</keyword>
<evidence type="ECO:0000313" key="5">
    <source>
        <dbReference type="EMBL" id="MCD5316021.1"/>
    </source>
</evidence>
<keyword evidence="2" id="KW-0645">Protease</keyword>
<dbReference type="SUPFAM" id="SSF52317">
    <property type="entry name" value="Class I glutamine amidotransferase-like"/>
    <property type="match status" value="1"/>
</dbReference>
<dbReference type="CDD" id="cd03146">
    <property type="entry name" value="GAT1_Peptidase_E"/>
    <property type="match status" value="1"/>
</dbReference>
<evidence type="ECO:0000313" key="6">
    <source>
        <dbReference type="Proteomes" id="UP001138997"/>
    </source>
</evidence>
<evidence type="ECO:0000256" key="4">
    <source>
        <dbReference type="ARBA" id="ARBA00022825"/>
    </source>
</evidence>
<sequence>MELLLLSNSTNHGGRPWAHAATELAAFADGVGTGVFVPFALADHDAYTQVVAKPFAEAGVELTGLHTAADPVAAIAEAKFIVVGGGNTFRLLRTLQRAGLVEALRTAVAGGARYVGASAGTNITAPTIRTTNDMPIVEPDSFAALNFVPFQINPHYIDADPASKHMGETRETRLREFGEENDVPVLGLREGTHLRVSGDSATIGGKPVAPNAPGPAILFRRGAEPEEISGDVSGLLSMPAEFDLPLE</sequence>
<evidence type="ECO:0000256" key="3">
    <source>
        <dbReference type="ARBA" id="ARBA00022801"/>
    </source>
</evidence>
<dbReference type="Proteomes" id="UP001138997">
    <property type="component" value="Unassembled WGS sequence"/>
</dbReference>
<dbReference type="NCBIfam" id="NF003642">
    <property type="entry name" value="PRK05282.1"/>
    <property type="match status" value="1"/>
</dbReference>
<dbReference type="RefSeq" id="WP_231448851.1">
    <property type="nucleotide sequence ID" value="NZ_JAJOMB010000026.1"/>
</dbReference>
<proteinExistence type="inferred from homology"/>
<dbReference type="EC" id="3.4.13.21" evidence="5"/>
<evidence type="ECO:0000256" key="2">
    <source>
        <dbReference type="ARBA" id="ARBA00022670"/>
    </source>
</evidence>
<organism evidence="5 6">
    <name type="scientific">Kineosporia babensis</name>
    <dbReference type="NCBI Taxonomy" id="499548"/>
    <lineage>
        <taxon>Bacteria</taxon>
        <taxon>Bacillati</taxon>
        <taxon>Actinomycetota</taxon>
        <taxon>Actinomycetes</taxon>
        <taxon>Kineosporiales</taxon>
        <taxon>Kineosporiaceae</taxon>
        <taxon>Kineosporia</taxon>
    </lineage>
</organism>
<comment type="similarity">
    <text evidence="1">Belongs to the peptidase S51 family.</text>
</comment>
<name>A0A9X1NLP2_9ACTN</name>
<keyword evidence="6" id="KW-1185">Reference proteome</keyword>
<keyword evidence="5" id="KW-0224">Dipeptidase</keyword>
<evidence type="ECO:0000256" key="1">
    <source>
        <dbReference type="ARBA" id="ARBA00006534"/>
    </source>
</evidence>
<protein>
    <submittedName>
        <fullName evidence="5">Dipeptidase PepE</fullName>
        <ecNumber evidence="5">3.4.13.21</ecNumber>
    </submittedName>
</protein>
<reference evidence="5" key="1">
    <citation type="submission" date="2021-11" db="EMBL/GenBank/DDBJ databases">
        <title>Streptomyces corallinus and Kineosporia corallina sp. nov., two new coral-derived marine actinobacteria.</title>
        <authorList>
            <person name="Buangrab K."/>
            <person name="Sutthacheep M."/>
            <person name="Yeemin T."/>
            <person name="Harunari E."/>
            <person name="Igarashi Y."/>
            <person name="Sripreechasak P."/>
            <person name="Kanchanasin P."/>
            <person name="Tanasupawat S."/>
            <person name="Phongsopitanun W."/>
        </authorList>
    </citation>
    <scope>NUCLEOTIDE SEQUENCE</scope>
    <source>
        <strain evidence="5">JCM 31032</strain>
    </source>
</reference>
<dbReference type="GO" id="GO:0016805">
    <property type="term" value="F:dipeptidase activity"/>
    <property type="evidence" value="ECO:0007669"/>
    <property type="project" value="UniProtKB-KW"/>
</dbReference>
<dbReference type="InterPro" id="IPR029062">
    <property type="entry name" value="Class_I_gatase-like"/>
</dbReference>
<dbReference type="AlphaFoldDB" id="A0A9X1NLP2"/>
<gene>
    <name evidence="5" type="primary">pepE</name>
    <name evidence="5" type="ORF">LR394_34515</name>
</gene>
<keyword evidence="4" id="KW-0720">Serine protease</keyword>
<dbReference type="Gene3D" id="3.40.50.880">
    <property type="match status" value="1"/>
</dbReference>
<dbReference type="EMBL" id="JAJOMB010000026">
    <property type="protein sequence ID" value="MCD5316021.1"/>
    <property type="molecule type" value="Genomic_DNA"/>
</dbReference>
<accession>A0A9X1NLP2</accession>
<dbReference type="InterPro" id="IPR005320">
    <property type="entry name" value="Peptidase_S51"/>
</dbReference>
<dbReference type="PANTHER" id="PTHR20842:SF0">
    <property type="entry name" value="ALPHA-ASPARTYL DIPEPTIDASE"/>
    <property type="match status" value="1"/>
</dbReference>
<comment type="caution">
    <text evidence="5">The sequence shown here is derived from an EMBL/GenBank/DDBJ whole genome shotgun (WGS) entry which is preliminary data.</text>
</comment>
<dbReference type="GO" id="GO:0008236">
    <property type="term" value="F:serine-type peptidase activity"/>
    <property type="evidence" value="ECO:0007669"/>
    <property type="project" value="UniProtKB-KW"/>
</dbReference>
<dbReference type="Pfam" id="PF03575">
    <property type="entry name" value="Peptidase_S51"/>
    <property type="match status" value="1"/>
</dbReference>
<dbReference type="PANTHER" id="PTHR20842">
    <property type="entry name" value="PROTEASE S51 ALPHA-ASPARTYL DIPEPTIDASE"/>
    <property type="match status" value="1"/>
</dbReference>